<reference evidence="3" key="2">
    <citation type="submission" date="2020-08" db="EMBL/GenBank/DDBJ databases">
        <title>Plant Genome Project.</title>
        <authorList>
            <person name="Zhang R.-G."/>
        </authorList>
    </citation>
    <scope>NUCLEOTIDE SEQUENCE</scope>
    <source>
        <strain evidence="3">Huo1</strain>
        <tissue evidence="3">Leaf</tissue>
    </source>
</reference>
<keyword evidence="4" id="KW-1185">Reference proteome</keyword>
<evidence type="ECO:0000259" key="2">
    <source>
        <dbReference type="Pfam" id="PF12776"/>
    </source>
</evidence>
<evidence type="ECO:0000313" key="3">
    <source>
        <dbReference type="EMBL" id="KAG6420227.1"/>
    </source>
</evidence>
<dbReference type="InterPro" id="IPR024752">
    <property type="entry name" value="Myb/SANT-like_dom"/>
</dbReference>
<name>A0A8X8ZVN7_SALSN</name>
<dbReference type="AlphaFoldDB" id="A0A8X8ZVN7"/>
<reference evidence="3" key="1">
    <citation type="submission" date="2018-01" db="EMBL/GenBank/DDBJ databases">
        <authorList>
            <person name="Mao J.F."/>
        </authorList>
    </citation>
    <scope>NUCLEOTIDE SEQUENCE</scope>
    <source>
        <strain evidence="3">Huo1</strain>
        <tissue evidence="3">Leaf</tissue>
    </source>
</reference>
<protein>
    <recommendedName>
        <fullName evidence="2">Myb/SANT-like domain-containing protein</fullName>
    </recommendedName>
</protein>
<feature type="region of interest" description="Disordered" evidence="1">
    <location>
        <begin position="1"/>
        <end position="30"/>
    </location>
</feature>
<dbReference type="PANTHER" id="PTHR46250:SF15">
    <property type="entry name" value="OS01G0523800 PROTEIN"/>
    <property type="match status" value="1"/>
</dbReference>
<sequence length="312" mass="35108">MRSSFMVQQSVTASEGLHHTPRQKYRKGDRTRRMWLEREEEILATSLLGLVASGWKSDNGFRSGYLTKVEDSLRQEFPTTDLKGTPHIQSKIGAWKKSYGLLRSILSRTGIGFNTDGDNKIDCTDEQWEQIVAADKDAKFMRTKSWPYWETWKCIFGKDRASGLGAESVHMAADRTRAQMAGGQMSGAQMPGGKINDTASRQSDKEMSATKTSGGKRKRDLSDAPLMEYLGNLHAETNARLEMISKRIGYEFDCGKAREDVFDKLCTVDGLNLAQKYELCNILGDKPQRLEVFNGMPPTARLGYLLKLIEDK</sequence>
<evidence type="ECO:0000313" key="4">
    <source>
        <dbReference type="Proteomes" id="UP000298416"/>
    </source>
</evidence>
<gene>
    <name evidence="3" type="ORF">SASPL_116747</name>
</gene>
<dbReference type="Proteomes" id="UP000298416">
    <property type="component" value="Unassembled WGS sequence"/>
</dbReference>
<proteinExistence type="predicted"/>
<dbReference type="PANTHER" id="PTHR46250">
    <property type="entry name" value="MYB/SANT-LIKE DNA-BINDING DOMAIN PROTEIN-RELATED"/>
    <property type="match status" value="1"/>
</dbReference>
<feature type="domain" description="Myb/SANT-like" evidence="2">
    <location>
        <begin position="35"/>
        <end position="130"/>
    </location>
</feature>
<feature type="compositionally biased region" description="Polar residues" evidence="1">
    <location>
        <begin position="1"/>
        <end position="13"/>
    </location>
</feature>
<comment type="caution">
    <text evidence="3">The sequence shown here is derived from an EMBL/GenBank/DDBJ whole genome shotgun (WGS) entry which is preliminary data.</text>
</comment>
<dbReference type="EMBL" id="PNBA02000006">
    <property type="protein sequence ID" value="KAG6420227.1"/>
    <property type="molecule type" value="Genomic_DNA"/>
</dbReference>
<dbReference type="Pfam" id="PF12776">
    <property type="entry name" value="Myb_DNA-bind_3"/>
    <property type="match status" value="1"/>
</dbReference>
<evidence type="ECO:0000256" key="1">
    <source>
        <dbReference type="SAM" id="MobiDB-lite"/>
    </source>
</evidence>
<organism evidence="3">
    <name type="scientific">Salvia splendens</name>
    <name type="common">Scarlet sage</name>
    <dbReference type="NCBI Taxonomy" id="180675"/>
    <lineage>
        <taxon>Eukaryota</taxon>
        <taxon>Viridiplantae</taxon>
        <taxon>Streptophyta</taxon>
        <taxon>Embryophyta</taxon>
        <taxon>Tracheophyta</taxon>
        <taxon>Spermatophyta</taxon>
        <taxon>Magnoliopsida</taxon>
        <taxon>eudicotyledons</taxon>
        <taxon>Gunneridae</taxon>
        <taxon>Pentapetalae</taxon>
        <taxon>asterids</taxon>
        <taxon>lamiids</taxon>
        <taxon>Lamiales</taxon>
        <taxon>Lamiaceae</taxon>
        <taxon>Nepetoideae</taxon>
        <taxon>Mentheae</taxon>
        <taxon>Salviinae</taxon>
        <taxon>Salvia</taxon>
        <taxon>Salvia subgen. Calosphace</taxon>
        <taxon>core Calosphace</taxon>
    </lineage>
</organism>
<accession>A0A8X8ZVN7</accession>
<feature type="region of interest" description="Disordered" evidence="1">
    <location>
        <begin position="183"/>
        <end position="219"/>
    </location>
</feature>